<comment type="subcellular location">
    <subcellularLocation>
        <location evidence="8">Cytoplasm</location>
    </subcellularLocation>
</comment>
<dbReference type="EMBL" id="AP025225">
    <property type="protein sequence ID" value="BDB95928.1"/>
    <property type="molecule type" value="Genomic_DNA"/>
</dbReference>
<keyword evidence="8" id="KW-0699">rRNA-binding</keyword>
<dbReference type="Proteomes" id="UP001320209">
    <property type="component" value="Chromosome"/>
</dbReference>
<evidence type="ECO:0000313" key="11">
    <source>
        <dbReference type="EMBL" id="BDB95928.1"/>
    </source>
</evidence>
<evidence type="ECO:0000256" key="7">
    <source>
        <dbReference type="ARBA" id="ARBA00022884"/>
    </source>
</evidence>
<dbReference type="EC" id="3.1.26.3" evidence="8"/>
<comment type="cofactor">
    <cofactor evidence="8">
        <name>Mg(2+)</name>
        <dbReference type="ChEBI" id="CHEBI:18420"/>
    </cofactor>
</comment>
<comment type="function">
    <text evidence="8">Digests double-stranded RNA. Involved in the processing of primary rRNA transcript to yield the immediate precursors to the large and small rRNAs (23S and 16S). Processes some mRNAs, and tRNAs when they are encoded in the rRNA operon. Processes pre-crRNA and tracrRNA of type II CRISPR loci if present in the organism.</text>
</comment>
<sequence length="227" mass="24612">MGDLSGLCDSIGYSFSDVALLRAAVSHGGPVRVRFERLEFMGDRVVGLVVADALLAKYPFASEGELARRHANLVSRTAMRRVASEIGVERYVFLDKSAFDPSRKVFVDVVEAIVGAVYIDGGFSAGDSVVRKLWSPLIAEDIETSNIDPKSALQELLQSRKSPLPQYFVVLQTGPQHNPIFTVEVSIPEGKFSASGYSKQEAEQKAAAAAFGALKKTFGTGRKNKQL</sequence>
<name>A0ABM7V869_9PROT</name>
<dbReference type="InterPro" id="IPR011907">
    <property type="entry name" value="RNase_III"/>
</dbReference>
<evidence type="ECO:0000256" key="1">
    <source>
        <dbReference type="ARBA" id="ARBA00000109"/>
    </source>
</evidence>
<dbReference type="PROSITE" id="PS50142">
    <property type="entry name" value="RNASE_3_2"/>
    <property type="match status" value="1"/>
</dbReference>
<dbReference type="CDD" id="cd10845">
    <property type="entry name" value="DSRM_RNAse_III_family"/>
    <property type="match status" value="1"/>
</dbReference>
<comment type="similarity">
    <text evidence="2">Belongs to the ribonuclease III family.</text>
</comment>
<keyword evidence="12" id="KW-1185">Reference proteome</keyword>
<dbReference type="SUPFAM" id="SSF54768">
    <property type="entry name" value="dsRNA-binding domain-like"/>
    <property type="match status" value="1"/>
</dbReference>
<dbReference type="SMART" id="SM00358">
    <property type="entry name" value="DSRM"/>
    <property type="match status" value="1"/>
</dbReference>
<feature type="binding site" evidence="8">
    <location>
        <position position="39"/>
    </location>
    <ligand>
        <name>Mg(2+)</name>
        <dbReference type="ChEBI" id="CHEBI:18420"/>
    </ligand>
</feature>
<feature type="binding site" evidence="8">
    <location>
        <position position="108"/>
    </location>
    <ligand>
        <name>Mg(2+)</name>
        <dbReference type="ChEBI" id="CHEBI:18420"/>
    </ligand>
</feature>
<dbReference type="Gene3D" id="1.10.1520.10">
    <property type="entry name" value="Ribonuclease III domain"/>
    <property type="match status" value="1"/>
</dbReference>
<dbReference type="Pfam" id="PF00035">
    <property type="entry name" value="dsrm"/>
    <property type="match status" value="1"/>
</dbReference>
<dbReference type="Pfam" id="PF14622">
    <property type="entry name" value="Ribonucleas_3_3"/>
    <property type="match status" value="1"/>
</dbReference>
<keyword evidence="8" id="KW-0479">Metal-binding</keyword>
<keyword evidence="7 8" id="KW-0694">RNA-binding</keyword>
<evidence type="ECO:0000256" key="6">
    <source>
        <dbReference type="ARBA" id="ARBA00022801"/>
    </source>
</evidence>
<evidence type="ECO:0000256" key="5">
    <source>
        <dbReference type="ARBA" id="ARBA00022759"/>
    </source>
</evidence>
<evidence type="ECO:0000256" key="3">
    <source>
        <dbReference type="ARBA" id="ARBA00022664"/>
    </source>
</evidence>
<dbReference type="InterPro" id="IPR014720">
    <property type="entry name" value="dsRBD_dom"/>
</dbReference>
<keyword evidence="8" id="KW-0963">Cytoplasm</keyword>
<evidence type="ECO:0000259" key="9">
    <source>
        <dbReference type="PROSITE" id="PS50137"/>
    </source>
</evidence>
<dbReference type="InterPro" id="IPR036389">
    <property type="entry name" value="RNase_III_sf"/>
</dbReference>
<keyword evidence="8" id="KW-0460">Magnesium</keyword>
<feature type="binding site" evidence="8">
    <location>
        <position position="111"/>
    </location>
    <ligand>
        <name>Mg(2+)</name>
        <dbReference type="ChEBI" id="CHEBI:18420"/>
    </ligand>
</feature>
<evidence type="ECO:0000256" key="8">
    <source>
        <dbReference type="HAMAP-Rule" id="MF_00104"/>
    </source>
</evidence>
<proteinExistence type="inferred from homology"/>
<organism evidence="11 12">
    <name type="scientific">Candidatus Hydrogenosomobacter endosymbioticus</name>
    <dbReference type="NCBI Taxonomy" id="2558174"/>
    <lineage>
        <taxon>Bacteria</taxon>
        <taxon>Pseudomonadati</taxon>
        <taxon>Pseudomonadota</taxon>
        <taxon>Alphaproteobacteria</taxon>
        <taxon>Holosporales</taxon>
        <taxon>Holosporaceae</taxon>
        <taxon>Candidatus Hydrogenosomobacter</taxon>
    </lineage>
</organism>
<protein>
    <recommendedName>
        <fullName evidence="8">Ribonuclease 3</fullName>
        <ecNumber evidence="8">3.1.26.3</ecNumber>
    </recommendedName>
    <alternativeName>
        <fullName evidence="8">Ribonuclease III</fullName>
        <shortName evidence="8">RNase III</shortName>
    </alternativeName>
</protein>
<evidence type="ECO:0000256" key="2">
    <source>
        <dbReference type="ARBA" id="ARBA00010183"/>
    </source>
</evidence>
<keyword evidence="5 8" id="KW-0255">Endonuclease</keyword>
<dbReference type="PROSITE" id="PS50137">
    <property type="entry name" value="DS_RBD"/>
    <property type="match status" value="1"/>
</dbReference>
<dbReference type="PANTHER" id="PTHR11207">
    <property type="entry name" value="RIBONUCLEASE III"/>
    <property type="match status" value="1"/>
</dbReference>
<dbReference type="HAMAP" id="MF_00104">
    <property type="entry name" value="RNase_III"/>
    <property type="match status" value="1"/>
</dbReference>
<keyword evidence="6 8" id="KW-0378">Hydrolase</keyword>
<dbReference type="PANTHER" id="PTHR11207:SF0">
    <property type="entry name" value="RIBONUCLEASE 3"/>
    <property type="match status" value="1"/>
</dbReference>
<comment type="catalytic activity">
    <reaction evidence="1 8">
        <text>Endonucleolytic cleavage to 5'-phosphomonoester.</text>
        <dbReference type="EC" id="3.1.26.3"/>
    </reaction>
</comment>
<feature type="active site" evidence="8">
    <location>
        <position position="111"/>
    </location>
</feature>
<keyword evidence="8" id="KW-0819">tRNA processing</keyword>
<gene>
    <name evidence="8 11" type="primary">rnc</name>
    <name evidence="11" type="ORF">HYD_0610</name>
</gene>
<reference evidence="11" key="1">
    <citation type="submission" date="2021-10" db="EMBL/GenBank/DDBJ databases">
        <title>Genome Sequence of The Candidatus Hydrogeosomobacter endosymbioticus, an Intracellular Bacterial Symbiont of the Anaerobic Ciliate GW7.</title>
        <authorList>
            <person name="Shiohama Y."/>
            <person name="Shinzato N."/>
        </authorList>
    </citation>
    <scope>NUCLEOTIDE SEQUENCE [LARGE SCALE GENOMIC DNA]</scope>
    <source>
        <strain evidence="11">200920</strain>
    </source>
</reference>
<accession>A0ABM7V869</accession>
<dbReference type="SUPFAM" id="SSF69065">
    <property type="entry name" value="RNase III domain-like"/>
    <property type="match status" value="1"/>
</dbReference>
<keyword evidence="8" id="KW-0698">rRNA processing</keyword>
<dbReference type="NCBIfam" id="TIGR02191">
    <property type="entry name" value="RNaseIII"/>
    <property type="match status" value="1"/>
</dbReference>
<dbReference type="SMART" id="SM00535">
    <property type="entry name" value="RIBOc"/>
    <property type="match status" value="1"/>
</dbReference>
<dbReference type="InterPro" id="IPR000999">
    <property type="entry name" value="RNase_III_dom"/>
</dbReference>
<comment type="subunit">
    <text evidence="8">Homodimer.</text>
</comment>
<keyword evidence="3 8" id="KW-0507">mRNA processing</keyword>
<feature type="domain" description="RNase III" evidence="10">
    <location>
        <begin position="4"/>
        <end position="122"/>
    </location>
</feature>
<feature type="domain" description="DRBM" evidence="9">
    <location>
        <begin position="148"/>
        <end position="216"/>
    </location>
</feature>
<evidence type="ECO:0000259" key="10">
    <source>
        <dbReference type="PROSITE" id="PS50142"/>
    </source>
</evidence>
<keyword evidence="4 8" id="KW-0540">Nuclease</keyword>
<evidence type="ECO:0000313" key="12">
    <source>
        <dbReference type="Proteomes" id="UP001320209"/>
    </source>
</evidence>
<feature type="active site" evidence="8">
    <location>
        <position position="43"/>
    </location>
</feature>
<dbReference type="CDD" id="cd00593">
    <property type="entry name" value="RIBOc"/>
    <property type="match status" value="1"/>
</dbReference>
<evidence type="ECO:0000256" key="4">
    <source>
        <dbReference type="ARBA" id="ARBA00022722"/>
    </source>
</evidence>
<dbReference type="Gene3D" id="3.30.160.20">
    <property type="match status" value="1"/>
</dbReference>